<dbReference type="InterPro" id="IPR016161">
    <property type="entry name" value="Ald_DH/histidinol_DH"/>
</dbReference>
<evidence type="ECO:0000313" key="6">
    <source>
        <dbReference type="EMBL" id="KLV02117.1"/>
    </source>
</evidence>
<sequence>MQNTVSPVDGRVVASVTLANFQDMDRTLDTANQAQRQWRRVPLAERKQYCQHAIEALLSHTPAIAKEIAWMMGRPIRHAASEMRGVEERALAMIEMSEQALASYHLPDKPGFTRFITREPLGTIFVIAPWNYPYLTAINSIIPALLAGNSVIFKSSSQTPLVALRLQQAFNDAGLPNGVFQHIHLNHKNTAIMVASERLQHVVFTGSERGGVEIEKAAAGHFHTLGLELGGKDPAYVCADADLDHAVKTVVDGALYNAGQSCCGIERVYVDADIHDVFVDKVTAMVNRYRLNNPLDEYTTLGPLVSTQAADNVRQQLREAIAMGAVGHIVESNFPLSREGTPYLAPQVLTHVTHKMRIMQEETFGPVIPIHKVDYCDEAIALMNDSPYGLTASVFTRDIARAMKIGNALETGTFFVNRCDYLDPGLAWVGTKRSGKGYALSHMGFETLTRPKSFHIKHP</sequence>
<gene>
    <name evidence="6" type="ORF">ABT58_04195</name>
</gene>
<dbReference type="PROSITE" id="PS00070">
    <property type="entry name" value="ALDEHYDE_DEHYDR_CYS"/>
    <property type="match status" value="1"/>
</dbReference>
<organism evidence="6 7">
    <name type="scientific">Photobacterium aphoticum</name>
    <dbReference type="NCBI Taxonomy" id="754436"/>
    <lineage>
        <taxon>Bacteria</taxon>
        <taxon>Pseudomonadati</taxon>
        <taxon>Pseudomonadota</taxon>
        <taxon>Gammaproteobacteria</taxon>
        <taxon>Vibrionales</taxon>
        <taxon>Vibrionaceae</taxon>
        <taxon>Photobacterium</taxon>
    </lineage>
</organism>
<dbReference type="PANTHER" id="PTHR11699">
    <property type="entry name" value="ALDEHYDE DEHYDROGENASE-RELATED"/>
    <property type="match status" value="1"/>
</dbReference>
<dbReference type="GO" id="GO:0016620">
    <property type="term" value="F:oxidoreductase activity, acting on the aldehyde or oxo group of donors, NAD or NADP as acceptor"/>
    <property type="evidence" value="ECO:0007669"/>
    <property type="project" value="InterPro"/>
</dbReference>
<accession>A0A0J1JJB9</accession>
<feature type="active site" evidence="3">
    <location>
        <position position="228"/>
    </location>
</feature>
<dbReference type="Pfam" id="PF00171">
    <property type="entry name" value="Aldedh"/>
    <property type="match status" value="1"/>
</dbReference>
<comment type="similarity">
    <text evidence="1 4">Belongs to the aldehyde dehydrogenase family.</text>
</comment>
<protein>
    <submittedName>
        <fullName evidence="6">Aldehyde dehydrogenase</fullName>
    </submittedName>
</protein>
<dbReference type="Gene3D" id="3.40.309.10">
    <property type="entry name" value="Aldehyde Dehydrogenase, Chain A, domain 2"/>
    <property type="match status" value="1"/>
</dbReference>
<evidence type="ECO:0000256" key="2">
    <source>
        <dbReference type="ARBA" id="ARBA00023002"/>
    </source>
</evidence>
<dbReference type="InterPro" id="IPR016163">
    <property type="entry name" value="Ald_DH_C"/>
</dbReference>
<comment type="caution">
    <text evidence="6">The sequence shown here is derived from an EMBL/GenBank/DDBJ whole genome shotgun (WGS) entry which is preliminary data.</text>
</comment>
<evidence type="ECO:0000256" key="1">
    <source>
        <dbReference type="ARBA" id="ARBA00009986"/>
    </source>
</evidence>
<evidence type="ECO:0000256" key="3">
    <source>
        <dbReference type="PROSITE-ProRule" id="PRU10007"/>
    </source>
</evidence>
<dbReference type="Gene3D" id="3.40.605.10">
    <property type="entry name" value="Aldehyde Dehydrogenase, Chain A, domain 1"/>
    <property type="match status" value="1"/>
</dbReference>
<dbReference type="CDD" id="cd07102">
    <property type="entry name" value="ALDH_EDX86601"/>
    <property type="match status" value="1"/>
</dbReference>
<proteinExistence type="inferred from homology"/>
<dbReference type="AlphaFoldDB" id="A0A0J1JJB9"/>
<dbReference type="PROSITE" id="PS00687">
    <property type="entry name" value="ALDEHYDE_DEHYDR_GLU"/>
    <property type="match status" value="1"/>
</dbReference>
<evidence type="ECO:0000256" key="4">
    <source>
        <dbReference type="RuleBase" id="RU003345"/>
    </source>
</evidence>
<dbReference type="SUPFAM" id="SSF53720">
    <property type="entry name" value="ALDH-like"/>
    <property type="match status" value="1"/>
</dbReference>
<dbReference type="InterPro" id="IPR016160">
    <property type="entry name" value="Ald_DH_CS_CYS"/>
</dbReference>
<dbReference type="InterPro" id="IPR015590">
    <property type="entry name" value="Aldehyde_DH_dom"/>
</dbReference>
<dbReference type="Proteomes" id="UP000036426">
    <property type="component" value="Unassembled WGS sequence"/>
</dbReference>
<dbReference type="EMBL" id="LDOV01000010">
    <property type="protein sequence ID" value="KLV02117.1"/>
    <property type="molecule type" value="Genomic_DNA"/>
</dbReference>
<name>A0A0J1JJB9_9GAMM</name>
<evidence type="ECO:0000313" key="7">
    <source>
        <dbReference type="Proteomes" id="UP000036426"/>
    </source>
</evidence>
<evidence type="ECO:0000259" key="5">
    <source>
        <dbReference type="Pfam" id="PF00171"/>
    </source>
</evidence>
<dbReference type="InterPro" id="IPR016162">
    <property type="entry name" value="Ald_DH_N"/>
</dbReference>
<dbReference type="InterPro" id="IPR029510">
    <property type="entry name" value="Ald_DH_CS_GLU"/>
</dbReference>
<keyword evidence="7" id="KW-1185">Reference proteome</keyword>
<feature type="domain" description="Aldehyde dehydrogenase" evidence="5">
    <location>
        <begin position="3"/>
        <end position="453"/>
    </location>
</feature>
<dbReference type="PATRIC" id="fig|754436.4.peg.892"/>
<reference evidence="6 7" key="1">
    <citation type="submission" date="2015-05" db="EMBL/GenBank/DDBJ databases">
        <title>Photobacterium galathea sp. nov.</title>
        <authorList>
            <person name="Machado H."/>
            <person name="Gram L."/>
        </authorList>
    </citation>
    <scope>NUCLEOTIDE SEQUENCE [LARGE SCALE GENOMIC DNA]</scope>
    <source>
        <strain evidence="6 7">DSM 25995</strain>
    </source>
</reference>
<keyword evidence="2 4" id="KW-0560">Oxidoreductase</keyword>
<dbReference type="FunFam" id="3.40.309.10:FF:000009">
    <property type="entry name" value="Aldehyde dehydrogenase A"/>
    <property type="match status" value="1"/>
</dbReference>